<dbReference type="Proteomes" id="UP001652700">
    <property type="component" value="Unplaced"/>
</dbReference>
<organism evidence="3 4">
    <name type="scientific">Diabrotica virgifera virgifera</name>
    <name type="common">western corn rootworm</name>
    <dbReference type="NCBI Taxonomy" id="50390"/>
    <lineage>
        <taxon>Eukaryota</taxon>
        <taxon>Metazoa</taxon>
        <taxon>Ecdysozoa</taxon>
        <taxon>Arthropoda</taxon>
        <taxon>Hexapoda</taxon>
        <taxon>Insecta</taxon>
        <taxon>Pterygota</taxon>
        <taxon>Neoptera</taxon>
        <taxon>Endopterygota</taxon>
        <taxon>Coleoptera</taxon>
        <taxon>Polyphaga</taxon>
        <taxon>Cucujiformia</taxon>
        <taxon>Chrysomeloidea</taxon>
        <taxon>Chrysomelidae</taxon>
        <taxon>Galerucinae</taxon>
        <taxon>Diabroticina</taxon>
        <taxon>Diabroticites</taxon>
        <taxon>Diabrotica</taxon>
    </lineage>
</organism>
<proteinExistence type="predicted"/>
<dbReference type="InterPro" id="IPR008974">
    <property type="entry name" value="TRAF-like"/>
</dbReference>
<keyword evidence="1" id="KW-0175">Coiled coil</keyword>
<reference evidence="3" key="1">
    <citation type="submission" date="2025-05" db="UniProtKB">
        <authorList>
            <consortium name="EnsemblMetazoa"/>
        </authorList>
    </citation>
    <scope>IDENTIFICATION</scope>
</reference>
<sequence>MITIPRTNMENNRRATPKYTCYFCNKTLENETEVGHTSVCGNVLVPCPNNCGAYIQRMALKKHNVECINKTNHTFPKQQKVMRQQVPTQQVPTQQIHLQPVPVQPNPIQQTTYQPVPNYMVHTDARNMIATKTLPKNTNDVKNDNKEELYKLSRKLADLESRFHFQQKNQNQTSVSLQNFENLKTAQLQLNLDIEKLKYQTQIAYDWRTKTDTIISTLRLNISNVENYKREIDSNLMSLQNRIMLMEKLQDQISYLKDSFLREQAYNRQVDMDFNEKLEEVKKLLAQENAKSAAILGDLKDSVDGLRQDMEGAKARLEDQGIQFTNIIYDLKGVGLMAAEGHKKMEKLEEDFSELKKQMTQMKLDMEILESLSGSSDFRPKPGRLLWKITEVDTKMVQAKQSNSVIKSPIFFTHEYGYRVRILMYMNGLKKWKDRYALLCVHVLKGEYDMVLNWPCQIEGYVTLRPISDAATAKPFTKLITAKRQEGNEECEEPQESSSCYIFIPHTTLFKNNYLKDDTIFIDIKIKETKKLETSL</sequence>
<dbReference type="Pfam" id="PF22486">
    <property type="entry name" value="MATH_2"/>
    <property type="match status" value="1"/>
</dbReference>
<accession>A0ABM5IG21</accession>
<evidence type="ECO:0000313" key="3">
    <source>
        <dbReference type="EnsemblMetazoa" id="XP_028131910.2"/>
    </source>
</evidence>
<dbReference type="PROSITE" id="PS50144">
    <property type="entry name" value="MATH"/>
    <property type="match status" value="1"/>
</dbReference>
<keyword evidence="4" id="KW-1185">Reference proteome</keyword>
<dbReference type="PANTHER" id="PTHR10131:SF138">
    <property type="entry name" value="RE66324P"/>
    <property type="match status" value="1"/>
</dbReference>
<evidence type="ECO:0000259" key="2">
    <source>
        <dbReference type="PROSITE" id="PS50144"/>
    </source>
</evidence>
<dbReference type="RefSeq" id="XP_028131910.2">
    <property type="nucleotide sequence ID" value="XM_028276109.2"/>
</dbReference>
<feature type="coiled-coil region" evidence="1">
    <location>
        <begin position="296"/>
        <end position="372"/>
    </location>
</feature>
<dbReference type="Gene3D" id="2.60.210.10">
    <property type="entry name" value="Apoptosis, Tumor Necrosis Factor Receptor Associated Protein 2, Chain A"/>
    <property type="match status" value="1"/>
</dbReference>
<dbReference type="PANTHER" id="PTHR10131">
    <property type="entry name" value="TNF RECEPTOR ASSOCIATED FACTOR"/>
    <property type="match status" value="1"/>
</dbReference>
<evidence type="ECO:0000256" key="1">
    <source>
        <dbReference type="SAM" id="Coils"/>
    </source>
</evidence>
<dbReference type="InterPro" id="IPR002083">
    <property type="entry name" value="MATH/TRAF_dom"/>
</dbReference>
<dbReference type="GeneID" id="114327446"/>
<dbReference type="Gene3D" id="3.30.40.10">
    <property type="entry name" value="Zinc/RING finger domain, C3HC4 (zinc finger)"/>
    <property type="match status" value="1"/>
</dbReference>
<feature type="domain" description="MATH" evidence="2">
    <location>
        <begin position="382"/>
        <end position="526"/>
    </location>
</feature>
<name>A0ABM5IG21_DIAVI</name>
<dbReference type="SUPFAM" id="SSF49599">
    <property type="entry name" value="TRAF domain-like"/>
    <property type="match status" value="1"/>
</dbReference>
<protein>
    <recommendedName>
        <fullName evidence="2">MATH domain-containing protein</fullName>
    </recommendedName>
</protein>
<dbReference type="InterPro" id="IPR013083">
    <property type="entry name" value="Znf_RING/FYVE/PHD"/>
</dbReference>
<dbReference type="EnsemblMetazoa" id="XM_028276109.2">
    <property type="protein sequence ID" value="XP_028131910.2"/>
    <property type="gene ID" value="LOC114327446"/>
</dbReference>
<evidence type="ECO:0000313" key="4">
    <source>
        <dbReference type="Proteomes" id="UP001652700"/>
    </source>
</evidence>